<protein>
    <recommendedName>
        <fullName evidence="10">TFIIS-type domain-containing protein</fullName>
    </recommendedName>
</protein>
<evidence type="ECO:0000256" key="2">
    <source>
        <dbReference type="ARBA" id="ARBA00022723"/>
    </source>
</evidence>
<name>F0YQ08_AURAN</name>
<dbReference type="Pfam" id="PF02150">
    <property type="entry name" value="Zn_ribbon_RPB9"/>
    <property type="match status" value="1"/>
</dbReference>
<dbReference type="GO" id="GO:0005665">
    <property type="term" value="C:RNA polymerase II, core complex"/>
    <property type="evidence" value="ECO:0007669"/>
    <property type="project" value="TreeGrafter"/>
</dbReference>
<dbReference type="KEGG" id="aaf:AURANDRAFT_9476"/>
<organism evidence="9">
    <name type="scientific">Aureococcus anophagefferens</name>
    <name type="common">Harmful bloom alga</name>
    <dbReference type="NCBI Taxonomy" id="44056"/>
    <lineage>
        <taxon>Eukaryota</taxon>
        <taxon>Sar</taxon>
        <taxon>Stramenopiles</taxon>
        <taxon>Ochrophyta</taxon>
        <taxon>Pelagophyceae</taxon>
        <taxon>Pelagomonadales</taxon>
        <taxon>Pelagomonadaceae</taxon>
        <taxon>Aureococcus</taxon>
    </lineage>
</organism>
<feature type="non-terminal residue" evidence="8">
    <location>
        <position position="1"/>
    </location>
</feature>
<dbReference type="SUPFAM" id="SSF57783">
    <property type="entry name" value="Zinc beta-ribbon"/>
    <property type="match status" value="2"/>
</dbReference>
<reference evidence="8 9" key="1">
    <citation type="journal article" date="2011" name="Proc. Natl. Acad. Sci. U.S.A.">
        <title>Niche of harmful alga Aureococcus anophagefferens revealed through ecogenomics.</title>
        <authorList>
            <person name="Gobler C.J."/>
            <person name="Berry D.L."/>
            <person name="Dyhrman S.T."/>
            <person name="Wilhelm S.W."/>
            <person name="Salamov A."/>
            <person name="Lobanov A.V."/>
            <person name="Zhang Y."/>
            <person name="Collier J.L."/>
            <person name="Wurch L.L."/>
            <person name="Kustka A.B."/>
            <person name="Dill B.D."/>
            <person name="Shah M."/>
            <person name="VerBerkmoes N.C."/>
            <person name="Kuo A."/>
            <person name="Terry A."/>
            <person name="Pangilinan J."/>
            <person name="Lindquist E.A."/>
            <person name="Lucas S."/>
            <person name="Paulsen I.T."/>
            <person name="Hattenrath-Lehmann T.K."/>
            <person name="Talmage S.C."/>
            <person name="Walker E.A."/>
            <person name="Koch F."/>
            <person name="Burson A.M."/>
            <person name="Marcoval M.A."/>
            <person name="Tang Y.Z."/>
            <person name="Lecleir G.R."/>
            <person name="Coyne K.J."/>
            <person name="Berg G.M."/>
            <person name="Bertrand E.M."/>
            <person name="Saito M.A."/>
            <person name="Gladyshev V.N."/>
            <person name="Grigoriev I.V."/>
        </authorList>
    </citation>
    <scope>NUCLEOTIDE SEQUENCE [LARGE SCALE GENOMIC DNA]</scope>
    <source>
        <strain evidence="9">CCMP 1984</strain>
    </source>
</reference>
<dbReference type="CDD" id="cd10508">
    <property type="entry name" value="Zn-ribbon_RPB9"/>
    <property type="match status" value="1"/>
</dbReference>
<dbReference type="Proteomes" id="UP000002729">
    <property type="component" value="Unassembled WGS sequence"/>
</dbReference>
<evidence type="ECO:0000256" key="5">
    <source>
        <dbReference type="ARBA" id="ARBA00023242"/>
    </source>
</evidence>
<dbReference type="eggNOG" id="KOG2691">
    <property type="taxonomic scope" value="Eukaryota"/>
</dbReference>
<evidence type="ECO:0008006" key="10">
    <source>
        <dbReference type="Google" id="ProtNLM"/>
    </source>
</evidence>
<dbReference type="AlphaFoldDB" id="F0YQ08"/>
<keyword evidence="9" id="KW-1185">Reference proteome</keyword>
<accession>F0YQ08</accession>
<keyword evidence="5" id="KW-0539">Nucleus</keyword>
<dbReference type="GO" id="GO:0006283">
    <property type="term" value="P:transcription-coupled nucleotide-excision repair"/>
    <property type="evidence" value="ECO:0007669"/>
    <property type="project" value="TreeGrafter"/>
</dbReference>
<gene>
    <name evidence="8" type="ORF">AURANDRAFT_9476</name>
</gene>
<feature type="domain" description="TFIIS-type" evidence="6">
    <location>
        <begin position="81"/>
        <end position="117"/>
    </location>
</feature>
<evidence type="ECO:0000256" key="3">
    <source>
        <dbReference type="ARBA" id="ARBA00022771"/>
    </source>
</evidence>
<dbReference type="InterPro" id="IPR012164">
    <property type="entry name" value="Rpa12/Rpb9/Rpc10/TFS"/>
</dbReference>
<dbReference type="InterPro" id="IPR001222">
    <property type="entry name" value="Znf_TFIIS"/>
</dbReference>
<evidence type="ECO:0000313" key="8">
    <source>
        <dbReference type="EMBL" id="EGB02800.1"/>
    </source>
</evidence>
<dbReference type="InterPro" id="IPR034012">
    <property type="entry name" value="Zn_ribbon_RPB9_C"/>
</dbReference>
<evidence type="ECO:0000256" key="4">
    <source>
        <dbReference type="ARBA" id="ARBA00022833"/>
    </source>
</evidence>
<dbReference type="GeneID" id="20229411"/>
<dbReference type="GO" id="GO:0006367">
    <property type="term" value="P:transcription initiation at RNA polymerase II promoter"/>
    <property type="evidence" value="ECO:0007669"/>
    <property type="project" value="TreeGrafter"/>
</dbReference>
<dbReference type="InParanoid" id="F0YQ08"/>
<keyword evidence="3" id="KW-0863">Zinc-finger</keyword>
<dbReference type="GO" id="GO:0005730">
    <property type="term" value="C:nucleolus"/>
    <property type="evidence" value="ECO:0007669"/>
    <property type="project" value="UniProtKB-SubCell"/>
</dbReference>
<keyword evidence="2" id="KW-0479">Metal-binding</keyword>
<dbReference type="Gene3D" id="2.20.25.10">
    <property type="match status" value="2"/>
</dbReference>
<dbReference type="OrthoDB" id="282270at2759"/>
<evidence type="ECO:0000259" key="7">
    <source>
        <dbReference type="Pfam" id="PF02150"/>
    </source>
</evidence>
<evidence type="ECO:0000259" key="6">
    <source>
        <dbReference type="Pfam" id="PF01096"/>
    </source>
</evidence>
<evidence type="ECO:0000313" key="9">
    <source>
        <dbReference type="Proteomes" id="UP000002729"/>
    </source>
</evidence>
<dbReference type="GO" id="GO:0001193">
    <property type="term" value="P:maintenance of transcriptional fidelity during transcription elongation by RNA polymerase II"/>
    <property type="evidence" value="ECO:0007669"/>
    <property type="project" value="TreeGrafter"/>
</dbReference>
<dbReference type="RefSeq" id="XP_009042500.1">
    <property type="nucleotide sequence ID" value="XM_009044252.1"/>
</dbReference>
<keyword evidence="4" id="KW-0862">Zinc</keyword>
<dbReference type="Pfam" id="PF01096">
    <property type="entry name" value="Zn_ribbon_TFIIS"/>
    <property type="match status" value="1"/>
</dbReference>
<dbReference type="PANTHER" id="PTHR11239:SF1">
    <property type="entry name" value="DNA-DIRECTED RNA POLYMERASE II SUBUNIT RPB9"/>
    <property type="match status" value="1"/>
</dbReference>
<dbReference type="GO" id="GO:0003676">
    <property type="term" value="F:nucleic acid binding"/>
    <property type="evidence" value="ECO:0007669"/>
    <property type="project" value="InterPro"/>
</dbReference>
<dbReference type="GO" id="GO:0008270">
    <property type="term" value="F:zinc ion binding"/>
    <property type="evidence" value="ECO:0007669"/>
    <property type="project" value="UniProtKB-KW"/>
</dbReference>
<comment type="subcellular location">
    <subcellularLocation>
        <location evidence="1">Nucleus</location>
        <location evidence="1">Nucleolus</location>
    </subcellularLocation>
</comment>
<dbReference type="EMBL" id="GL833310">
    <property type="protein sequence ID" value="EGB02800.1"/>
    <property type="molecule type" value="Genomic_DNA"/>
</dbReference>
<evidence type="ECO:0000256" key="1">
    <source>
        <dbReference type="ARBA" id="ARBA00004604"/>
    </source>
</evidence>
<feature type="non-terminal residue" evidence="8">
    <location>
        <position position="118"/>
    </location>
</feature>
<dbReference type="GO" id="GO:0003899">
    <property type="term" value="F:DNA-directed RNA polymerase activity"/>
    <property type="evidence" value="ECO:0007669"/>
    <property type="project" value="InterPro"/>
</dbReference>
<dbReference type="OMA" id="DTSMVLF"/>
<feature type="domain" description="DNA-directed RNA polymerase II subunit RPB9-like zinc ribbon" evidence="7">
    <location>
        <begin position="1"/>
        <end position="29"/>
    </location>
</feature>
<dbReference type="InterPro" id="IPR001529">
    <property type="entry name" value="Zn_ribbon_RPB9"/>
</dbReference>
<dbReference type="PANTHER" id="PTHR11239">
    <property type="entry name" value="DNA-DIRECTED RNA POLYMERASE"/>
    <property type="match status" value="1"/>
</dbReference>
<sequence length="118" mass="13011">RFCPQCGNMWQPREARATAALMLTCRNCGDPGRSRAFRPTSARAYSKVYENRLKKEVSTRLDTISAEVVQDPTLQRSDHVSCDACGHHTAVLFQAESGVTAVSLSLIFVCCACGNKWV</sequence>
<proteinExistence type="predicted"/>